<keyword evidence="1 4" id="KW-0489">Methyltransferase</keyword>
<dbReference type="PANTHER" id="PTHR10509">
    <property type="entry name" value="O-METHYLTRANSFERASE-RELATED"/>
    <property type="match status" value="1"/>
</dbReference>
<dbReference type="EMBL" id="FNQY01000024">
    <property type="protein sequence ID" value="SEA51062.1"/>
    <property type="molecule type" value="Genomic_DNA"/>
</dbReference>
<dbReference type="SUPFAM" id="SSF53335">
    <property type="entry name" value="S-adenosyl-L-methionine-dependent methyltransferases"/>
    <property type="match status" value="1"/>
</dbReference>
<dbReference type="PANTHER" id="PTHR10509:SF14">
    <property type="entry name" value="CAFFEOYL-COA O-METHYLTRANSFERASE 3-RELATED"/>
    <property type="match status" value="1"/>
</dbReference>
<dbReference type="GO" id="GO:0008757">
    <property type="term" value="F:S-adenosylmethionine-dependent methyltransferase activity"/>
    <property type="evidence" value="ECO:0007669"/>
    <property type="project" value="TreeGrafter"/>
</dbReference>
<evidence type="ECO:0000256" key="2">
    <source>
        <dbReference type="ARBA" id="ARBA00022679"/>
    </source>
</evidence>
<reference evidence="4 5" key="1">
    <citation type="submission" date="2016-10" db="EMBL/GenBank/DDBJ databases">
        <authorList>
            <person name="de Groot N.N."/>
        </authorList>
    </citation>
    <scope>NUCLEOTIDE SEQUENCE [LARGE SCALE GENOMIC DNA]</scope>
    <source>
        <strain evidence="4 5">Vu-144</strain>
    </source>
</reference>
<dbReference type="InterPro" id="IPR029063">
    <property type="entry name" value="SAM-dependent_MTases_sf"/>
</dbReference>
<dbReference type="PROSITE" id="PS51682">
    <property type="entry name" value="SAM_OMT_I"/>
    <property type="match status" value="1"/>
</dbReference>
<keyword evidence="2 4" id="KW-0808">Transferase</keyword>
<dbReference type="Proteomes" id="UP000199041">
    <property type="component" value="Unassembled WGS sequence"/>
</dbReference>
<dbReference type="OrthoDB" id="9799672at2"/>
<dbReference type="Pfam" id="PF01596">
    <property type="entry name" value="Methyltransf_3"/>
    <property type="match status" value="1"/>
</dbReference>
<dbReference type="AlphaFoldDB" id="A0A1H4BT94"/>
<keyword evidence="5" id="KW-1185">Reference proteome</keyword>
<dbReference type="InterPro" id="IPR050362">
    <property type="entry name" value="Cation-dep_OMT"/>
</dbReference>
<dbReference type="InterPro" id="IPR002935">
    <property type="entry name" value="SAM_O-MeTrfase"/>
</dbReference>
<name>A0A1H4BT94_9BACT</name>
<organism evidence="4 5">
    <name type="scientific">Arachidicoccus rhizosphaerae</name>
    <dbReference type="NCBI Taxonomy" id="551991"/>
    <lineage>
        <taxon>Bacteria</taxon>
        <taxon>Pseudomonadati</taxon>
        <taxon>Bacteroidota</taxon>
        <taxon>Chitinophagia</taxon>
        <taxon>Chitinophagales</taxon>
        <taxon>Chitinophagaceae</taxon>
        <taxon>Arachidicoccus</taxon>
    </lineage>
</organism>
<evidence type="ECO:0000256" key="3">
    <source>
        <dbReference type="ARBA" id="ARBA00022691"/>
    </source>
</evidence>
<proteinExistence type="predicted"/>
<dbReference type="Gene3D" id="3.40.50.150">
    <property type="entry name" value="Vaccinia Virus protein VP39"/>
    <property type="match status" value="1"/>
</dbReference>
<evidence type="ECO:0000313" key="5">
    <source>
        <dbReference type="Proteomes" id="UP000199041"/>
    </source>
</evidence>
<accession>A0A1H4BT94</accession>
<dbReference type="RefSeq" id="WP_091400410.1">
    <property type="nucleotide sequence ID" value="NZ_FNQY01000024.1"/>
</dbReference>
<dbReference type="GO" id="GO:0032259">
    <property type="term" value="P:methylation"/>
    <property type="evidence" value="ECO:0007669"/>
    <property type="project" value="UniProtKB-KW"/>
</dbReference>
<gene>
    <name evidence="4" type="ORF">SAMN05192529_1249</name>
</gene>
<evidence type="ECO:0000256" key="1">
    <source>
        <dbReference type="ARBA" id="ARBA00022603"/>
    </source>
</evidence>
<dbReference type="STRING" id="551991.SAMN05192529_1249"/>
<evidence type="ECO:0000313" key="4">
    <source>
        <dbReference type="EMBL" id="SEA51062.1"/>
    </source>
</evidence>
<sequence>MDLIDPKVEGFTDLMTSHPDALLQQIEQDTYASHDQPHMLSGHVQGRVLSFLSQMQKPKYILEIGTFTGYSALCLAEGLQEHGELHTLELREADAKLAQSYFDQSNYKNKIYLHQGNALEIIPTLDCQWDLVFIDADKTGYIDYYELVLTRLNPNGIILADNVLFHGQIFEEPVKGKSAKAIQAFNEHVAKDPRTEQVLLSIRDGLLMIKKVEA</sequence>
<dbReference type="GO" id="GO:0008171">
    <property type="term" value="F:O-methyltransferase activity"/>
    <property type="evidence" value="ECO:0007669"/>
    <property type="project" value="InterPro"/>
</dbReference>
<keyword evidence="3" id="KW-0949">S-adenosyl-L-methionine</keyword>
<protein>
    <submittedName>
        <fullName evidence="4">Predicted O-methyltransferase YrrM</fullName>
    </submittedName>
</protein>